<evidence type="ECO:0000313" key="2">
    <source>
        <dbReference type="EMBL" id="KAL0415906.1"/>
    </source>
</evidence>
<dbReference type="GO" id="GO:0005524">
    <property type="term" value="F:ATP binding"/>
    <property type="evidence" value="ECO:0007669"/>
    <property type="project" value="InterPro"/>
</dbReference>
<sequence length="478" mass="54524">MLPLDLKEFQEKVSTHLRPWQRSFQFWVRAVDIYTGYKVFQVRVNFEPDAEKREAMWEKQHEVAADKIYNMCSDLGGFFLKVAQIIGKPDLAPAAWVRRLVTLCDQAPATPYNAIKVVLEKELGQSVDELFDRFDTNPLGSASIAQVHRARLKGDKTDVVVKIQHPGVQDLMMTDIRNLQAFALYMQKTDIKFDLYSVTKEMEKQIGYEFNFLREADAMENIRRFLYENNKKTPVIVPQVIRNMFTRRVLVMEFIDGIPILKLGDEMAKRGINPGGKVAAAAKQNILKSLTLAYGQMILRSGFFHADPHPGNILICRGSEVALLDYGQVKDLPEQLRLGYASLVLAIADNDPIKACESYRELGIDTLSKCQDEQKEMLRLAQTMFDTKLPPGVTMLQPFSEESSIKKIAVQAFPEELFSVLRTVHLLRGLSVGLGINYSCAEQWRPIAEEALYLAGRLKDKDLKRARRRGIFQRLFGR</sequence>
<proteinExistence type="predicted"/>
<comment type="caution">
    <text evidence="2">The sequence shown here is derived from an EMBL/GenBank/DDBJ whole genome shotgun (WGS) entry which is preliminary data.</text>
</comment>
<protein>
    <submittedName>
        <fullName evidence="2">Protein ACTIVITY OF BC1 COMPLEX kinase, chloroplastic</fullName>
    </submittedName>
</protein>
<dbReference type="PROSITE" id="PS50011">
    <property type="entry name" value="PROTEIN_KINASE_DOM"/>
    <property type="match status" value="1"/>
</dbReference>
<dbReference type="CDD" id="cd05121">
    <property type="entry name" value="ABC1_ADCK3-like"/>
    <property type="match status" value="1"/>
</dbReference>
<dbReference type="InterPro" id="IPR000719">
    <property type="entry name" value="Prot_kinase_dom"/>
</dbReference>
<dbReference type="SUPFAM" id="SSF56112">
    <property type="entry name" value="Protein kinase-like (PK-like)"/>
    <property type="match status" value="1"/>
</dbReference>
<dbReference type="InterPro" id="IPR011009">
    <property type="entry name" value="Kinase-like_dom_sf"/>
</dbReference>
<reference evidence="2" key="1">
    <citation type="submission" date="2020-06" db="EMBL/GenBank/DDBJ databases">
        <authorList>
            <person name="Li T."/>
            <person name="Hu X."/>
            <person name="Zhang T."/>
            <person name="Song X."/>
            <person name="Zhang H."/>
            <person name="Dai N."/>
            <person name="Sheng W."/>
            <person name="Hou X."/>
            <person name="Wei L."/>
        </authorList>
    </citation>
    <scope>NUCLEOTIDE SEQUENCE</scope>
    <source>
        <strain evidence="2">KEN1</strain>
        <tissue evidence="2">Leaf</tissue>
    </source>
</reference>
<gene>
    <name evidence="2" type="ORF">Slati_3422500</name>
</gene>
<dbReference type="Gene3D" id="1.10.510.10">
    <property type="entry name" value="Transferase(Phosphotransferase) domain 1"/>
    <property type="match status" value="1"/>
</dbReference>
<dbReference type="PANTHER" id="PTHR43173">
    <property type="entry name" value="ABC1 FAMILY PROTEIN"/>
    <property type="match status" value="1"/>
</dbReference>
<dbReference type="EMBL" id="JACGWN010000012">
    <property type="protein sequence ID" value="KAL0415906.1"/>
    <property type="molecule type" value="Genomic_DNA"/>
</dbReference>
<evidence type="ECO:0000259" key="1">
    <source>
        <dbReference type="PROSITE" id="PS50011"/>
    </source>
</evidence>
<keyword evidence="2" id="KW-0808">Transferase</keyword>
<dbReference type="AlphaFoldDB" id="A0AAW2UIY1"/>
<dbReference type="InterPro" id="IPR004147">
    <property type="entry name" value="ABC1_dom"/>
</dbReference>
<keyword evidence="2" id="KW-0418">Kinase</keyword>
<organism evidence="2">
    <name type="scientific">Sesamum latifolium</name>
    <dbReference type="NCBI Taxonomy" id="2727402"/>
    <lineage>
        <taxon>Eukaryota</taxon>
        <taxon>Viridiplantae</taxon>
        <taxon>Streptophyta</taxon>
        <taxon>Embryophyta</taxon>
        <taxon>Tracheophyta</taxon>
        <taxon>Spermatophyta</taxon>
        <taxon>Magnoliopsida</taxon>
        <taxon>eudicotyledons</taxon>
        <taxon>Gunneridae</taxon>
        <taxon>Pentapetalae</taxon>
        <taxon>asterids</taxon>
        <taxon>lamiids</taxon>
        <taxon>Lamiales</taxon>
        <taxon>Pedaliaceae</taxon>
        <taxon>Sesamum</taxon>
    </lineage>
</organism>
<dbReference type="PANTHER" id="PTHR43173:SF12">
    <property type="entry name" value="PROTEIN KINASE SUPERFAMILY PROTEIN"/>
    <property type="match status" value="1"/>
</dbReference>
<reference evidence="2" key="2">
    <citation type="journal article" date="2024" name="Plant">
        <title>Genomic evolution and insights into agronomic trait innovations of Sesamum species.</title>
        <authorList>
            <person name="Miao H."/>
            <person name="Wang L."/>
            <person name="Qu L."/>
            <person name="Liu H."/>
            <person name="Sun Y."/>
            <person name="Le M."/>
            <person name="Wang Q."/>
            <person name="Wei S."/>
            <person name="Zheng Y."/>
            <person name="Lin W."/>
            <person name="Duan Y."/>
            <person name="Cao H."/>
            <person name="Xiong S."/>
            <person name="Wang X."/>
            <person name="Wei L."/>
            <person name="Li C."/>
            <person name="Ma Q."/>
            <person name="Ju M."/>
            <person name="Zhao R."/>
            <person name="Li G."/>
            <person name="Mu C."/>
            <person name="Tian Q."/>
            <person name="Mei H."/>
            <person name="Zhang T."/>
            <person name="Gao T."/>
            <person name="Zhang H."/>
        </authorList>
    </citation>
    <scope>NUCLEOTIDE SEQUENCE</scope>
    <source>
        <strain evidence="2">KEN1</strain>
    </source>
</reference>
<dbReference type="GO" id="GO:0004672">
    <property type="term" value="F:protein kinase activity"/>
    <property type="evidence" value="ECO:0007669"/>
    <property type="project" value="InterPro"/>
</dbReference>
<feature type="domain" description="Protein kinase" evidence="1">
    <location>
        <begin position="133"/>
        <end position="478"/>
    </location>
</feature>
<accession>A0AAW2UIY1</accession>
<name>A0AAW2UIY1_9LAMI</name>
<dbReference type="Pfam" id="PF03109">
    <property type="entry name" value="ABC1"/>
    <property type="match status" value="1"/>
</dbReference>
<dbReference type="InterPro" id="IPR051130">
    <property type="entry name" value="Mito_struct-func_regulator"/>
</dbReference>